<feature type="signal peptide" evidence="1">
    <location>
        <begin position="1"/>
        <end position="21"/>
    </location>
</feature>
<comment type="caution">
    <text evidence="2">The sequence shown here is derived from an EMBL/GenBank/DDBJ whole genome shotgun (WGS) entry which is preliminary data.</text>
</comment>
<feature type="chain" id="PRO_5046394383" evidence="1">
    <location>
        <begin position="22"/>
        <end position="105"/>
    </location>
</feature>
<keyword evidence="1" id="KW-0732">Signal</keyword>
<keyword evidence="3" id="KW-1185">Reference proteome</keyword>
<accession>A0ABU6X6Z1</accession>
<sequence length="105" mass="11297">MISSGGCFGAFIVLLQPGVHAGHSVKPGNCSSSFFSPPPSKLQSELPHSWQLTTFFQLRARSRLLNTIEEHDLSSSIKASVGASSFMSIDDILPVKGKISIVEHD</sequence>
<gene>
    <name evidence="2" type="ORF">PIB30_018921</name>
</gene>
<evidence type="ECO:0000256" key="1">
    <source>
        <dbReference type="SAM" id="SignalP"/>
    </source>
</evidence>
<organism evidence="2 3">
    <name type="scientific">Stylosanthes scabra</name>
    <dbReference type="NCBI Taxonomy" id="79078"/>
    <lineage>
        <taxon>Eukaryota</taxon>
        <taxon>Viridiplantae</taxon>
        <taxon>Streptophyta</taxon>
        <taxon>Embryophyta</taxon>
        <taxon>Tracheophyta</taxon>
        <taxon>Spermatophyta</taxon>
        <taxon>Magnoliopsida</taxon>
        <taxon>eudicotyledons</taxon>
        <taxon>Gunneridae</taxon>
        <taxon>Pentapetalae</taxon>
        <taxon>rosids</taxon>
        <taxon>fabids</taxon>
        <taxon>Fabales</taxon>
        <taxon>Fabaceae</taxon>
        <taxon>Papilionoideae</taxon>
        <taxon>50 kb inversion clade</taxon>
        <taxon>dalbergioids sensu lato</taxon>
        <taxon>Dalbergieae</taxon>
        <taxon>Pterocarpus clade</taxon>
        <taxon>Stylosanthes</taxon>
    </lineage>
</organism>
<name>A0ABU6X6Z1_9FABA</name>
<protein>
    <submittedName>
        <fullName evidence="2">Uncharacterized protein</fullName>
    </submittedName>
</protein>
<reference evidence="2 3" key="1">
    <citation type="journal article" date="2023" name="Plants (Basel)">
        <title>Bridging the Gap: Combining Genomics and Transcriptomics Approaches to Understand Stylosanthes scabra, an Orphan Legume from the Brazilian Caatinga.</title>
        <authorList>
            <person name="Ferreira-Neto J.R.C."/>
            <person name="da Silva M.D."/>
            <person name="Binneck E."/>
            <person name="de Melo N.F."/>
            <person name="da Silva R.H."/>
            <person name="de Melo A.L.T.M."/>
            <person name="Pandolfi V."/>
            <person name="Bustamante F.O."/>
            <person name="Brasileiro-Vidal A.C."/>
            <person name="Benko-Iseppon A.M."/>
        </authorList>
    </citation>
    <scope>NUCLEOTIDE SEQUENCE [LARGE SCALE GENOMIC DNA]</scope>
    <source>
        <tissue evidence="2">Leaves</tissue>
    </source>
</reference>
<dbReference type="EMBL" id="JASCZI010211506">
    <property type="protein sequence ID" value="MED6193392.1"/>
    <property type="molecule type" value="Genomic_DNA"/>
</dbReference>
<proteinExistence type="predicted"/>
<evidence type="ECO:0000313" key="3">
    <source>
        <dbReference type="Proteomes" id="UP001341840"/>
    </source>
</evidence>
<dbReference type="Proteomes" id="UP001341840">
    <property type="component" value="Unassembled WGS sequence"/>
</dbReference>
<evidence type="ECO:0000313" key="2">
    <source>
        <dbReference type="EMBL" id="MED6193392.1"/>
    </source>
</evidence>